<comment type="caution">
    <text evidence="2">The sequence shown here is derived from an EMBL/GenBank/DDBJ whole genome shotgun (WGS) entry which is preliminary data.</text>
</comment>
<dbReference type="EMBL" id="CAJNOC010005376">
    <property type="protein sequence ID" value="CAF1050626.1"/>
    <property type="molecule type" value="Genomic_DNA"/>
</dbReference>
<gene>
    <name evidence="2" type="ORF">OXX778_LOCUS18810</name>
</gene>
<evidence type="ECO:0000313" key="2">
    <source>
        <dbReference type="EMBL" id="CAF1050626.1"/>
    </source>
</evidence>
<feature type="compositionally biased region" description="Polar residues" evidence="1">
    <location>
        <begin position="129"/>
        <end position="149"/>
    </location>
</feature>
<evidence type="ECO:0000313" key="3">
    <source>
        <dbReference type="Proteomes" id="UP000663879"/>
    </source>
</evidence>
<feature type="compositionally biased region" description="Basic and acidic residues" evidence="1">
    <location>
        <begin position="150"/>
        <end position="160"/>
    </location>
</feature>
<name>A0A814KK37_9BILA</name>
<feature type="compositionally biased region" description="Low complexity" evidence="1">
    <location>
        <begin position="110"/>
        <end position="128"/>
    </location>
</feature>
<sequence>MIQNRQKCSKMAQDIWILINSQVDGKSSNFDKKIQSKIRTKNGYKNNSNYNYNLSHYGNARDSSKVTYSKGYTEKRYYSGGYNTGNYKTRANSRPCGPPKNVTFISTTGSLSNTNVPTSTPTSNLTNNQPKVNLKNSRPRTSGYTNKPTGENKRKSRVDTDSSTDESVNEVAPKKVSQIKITHNNTLASLNEAQDNQEMQI</sequence>
<accession>A0A814KK37</accession>
<dbReference type="Proteomes" id="UP000663879">
    <property type="component" value="Unassembled WGS sequence"/>
</dbReference>
<protein>
    <submittedName>
        <fullName evidence="2">Uncharacterized protein</fullName>
    </submittedName>
</protein>
<dbReference type="AlphaFoldDB" id="A0A814KK37"/>
<organism evidence="2 3">
    <name type="scientific">Brachionus calyciflorus</name>
    <dbReference type="NCBI Taxonomy" id="104777"/>
    <lineage>
        <taxon>Eukaryota</taxon>
        <taxon>Metazoa</taxon>
        <taxon>Spiralia</taxon>
        <taxon>Gnathifera</taxon>
        <taxon>Rotifera</taxon>
        <taxon>Eurotatoria</taxon>
        <taxon>Monogononta</taxon>
        <taxon>Pseudotrocha</taxon>
        <taxon>Ploima</taxon>
        <taxon>Brachionidae</taxon>
        <taxon>Brachionus</taxon>
    </lineage>
</organism>
<reference evidence="2" key="1">
    <citation type="submission" date="2021-02" db="EMBL/GenBank/DDBJ databases">
        <authorList>
            <person name="Nowell W R."/>
        </authorList>
    </citation>
    <scope>NUCLEOTIDE SEQUENCE</scope>
    <source>
        <strain evidence="2">Ploen Becks lab</strain>
    </source>
</reference>
<feature type="region of interest" description="Disordered" evidence="1">
    <location>
        <begin position="108"/>
        <end position="177"/>
    </location>
</feature>
<keyword evidence="3" id="KW-1185">Reference proteome</keyword>
<proteinExistence type="predicted"/>
<evidence type="ECO:0000256" key="1">
    <source>
        <dbReference type="SAM" id="MobiDB-lite"/>
    </source>
</evidence>